<name>A0A809SET7_9BACT</name>
<dbReference type="AlphaFoldDB" id="A0A809SET7"/>
<accession>A0A809SET7</accession>
<dbReference type="Proteomes" id="UP000464317">
    <property type="component" value="Chromosome"/>
</dbReference>
<dbReference type="EMBL" id="AP022325">
    <property type="protein sequence ID" value="BBU47658.1"/>
    <property type="molecule type" value="Genomic_DNA"/>
</dbReference>
<proteinExistence type="predicted"/>
<dbReference type="KEGG" id="mfel:JPM2_3510"/>
<evidence type="ECO:0000313" key="2">
    <source>
        <dbReference type="Proteomes" id="UP000464317"/>
    </source>
</evidence>
<keyword evidence="2" id="KW-1185">Reference proteome</keyword>
<sequence length="254" mass="30609">MIFAFGSIIYISYYSHKYTNKQTSEKKYNEITIFNNELFKELIDKIKANQKENGIILLDRWELDEQQRNEYFEKYKIELLGDIFYGERKEKEFNISNYNDIKDMYKSILSIKNIDYKEEEFINFKQLLNKISGTKNIENILETNNIFLHFTNQGSIPGSDIYFYIENKDNVNINLRKLQMNYFIGIYTNDNIYTHLVETPNKPKELQIPLIHMLIYPKNTKLNFINHESKTSYEKEKENYKYALNFFNILKDSN</sequence>
<reference evidence="1 2" key="1">
    <citation type="submission" date="2020-01" db="EMBL/GenBank/DDBJ databases">
        <title>Complete genome sequence of Mycoplasma felis strain Myco-2.</title>
        <authorList>
            <person name="Kinoshita Y."/>
            <person name="Niwa H."/>
            <person name="Uchida-Fujii E."/>
            <person name="Nukada T."/>
        </authorList>
    </citation>
    <scope>NUCLEOTIDE SEQUENCE [LARGE SCALE GENOMIC DNA]</scope>
    <source>
        <strain evidence="1 2">Myco-2</strain>
    </source>
</reference>
<evidence type="ECO:0000313" key="1">
    <source>
        <dbReference type="EMBL" id="BBU47658.1"/>
    </source>
</evidence>
<organism evidence="1 2">
    <name type="scientific">Mycoplasmopsis felis</name>
    <dbReference type="NCBI Taxonomy" id="33923"/>
    <lineage>
        <taxon>Bacteria</taxon>
        <taxon>Bacillati</taxon>
        <taxon>Mycoplasmatota</taxon>
        <taxon>Mycoplasmoidales</taxon>
        <taxon>Metamycoplasmataceae</taxon>
        <taxon>Mycoplasmopsis</taxon>
    </lineage>
</organism>
<dbReference type="RefSeq" id="WP_161553125.1">
    <property type="nucleotide sequence ID" value="NZ_AP022325.1"/>
</dbReference>
<gene>
    <name evidence="1" type="ORF">JPM2_3510</name>
</gene>
<protein>
    <submittedName>
        <fullName evidence="1">Uncharacterized protein</fullName>
    </submittedName>
</protein>